<accession>A0ABP1HLF2</accession>
<gene>
    <name evidence="1" type="ORF">HINF_LOCUS15050</name>
</gene>
<dbReference type="Proteomes" id="UP001642409">
    <property type="component" value="Unassembled WGS sequence"/>
</dbReference>
<dbReference type="EMBL" id="CAXDID020000036">
    <property type="protein sequence ID" value="CAL5997043.1"/>
    <property type="molecule type" value="Genomic_DNA"/>
</dbReference>
<evidence type="ECO:0000313" key="2">
    <source>
        <dbReference type="Proteomes" id="UP001642409"/>
    </source>
</evidence>
<comment type="caution">
    <text evidence="1">The sequence shown here is derived from an EMBL/GenBank/DDBJ whole genome shotgun (WGS) entry which is preliminary data.</text>
</comment>
<name>A0ABP1HLF2_9EUKA</name>
<reference evidence="1 2" key="1">
    <citation type="submission" date="2024-07" db="EMBL/GenBank/DDBJ databases">
        <authorList>
            <person name="Akdeniz Z."/>
        </authorList>
    </citation>
    <scope>NUCLEOTIDE SEQUENCE [LARGE SCALE GENOMIC DNA]</scope>
</reference>
<organism evidence="1 2">
    <name type="scientific">Hexamita inflata</name>
    <dbReference type="NCBI Taxonomy" id="28002"/>
    <lineage>
        <taxon>Eukaryota</taxon>
        <taxon>Metamonada</taxon>
        <taxon>Diplomonadida</taxon>
        <taxon>Hexamitidae</taxon>
        <taxon>Hexamitinae</taxon>
        <taxon>Hexamita</taxon>
    </lineage>
</organism>
<evidence type="ECO:0000313" key="1">
    <source>
        <dbReference type="EMBL" id="CAL5997043.1"/>
    </source>
</evidence>
<protein>
    <submittedName>
        <fullName evidence="1">Uncharacterized protein</fullName>
    </submittedName>
</protein>
<keyword evidence="2" id="KW-1185">Reference proteome</keyword>
<sequence length="279" mass="33047">MKISQSVEFMTLKHMHKRELQKKDDEIDKYIGLYGSAIKKINYLEMQIEKLEHDISLIETKEVQRHKDRSLLLQAVDDKIFQQTVLEKKNIGYSRKAQMLWTIRRILSPSLFRFDQLQLGAPSERAVQTWKQNFKEEMGFVDNLINKTYSDDVEQDIVHCAKVLDLIKKGDRISLYSTDSLVDEHWFGKIRMHSQMNNTVDRAEQVITDQLIIDYIQTELDIELEPNRVRAHHTQEIQITRQLYISEIKELEDLAETMMQLIQHEYPNNEQVGQVELDE</sequence>
<proteinExistence type="predicted"/>